<keyword evidence="1" id="KW-0472">Membrane</keyword>
<keyword evidence="1" id="KW-0812">Transmembrane</keyword>
<feature type="transmembrane region" description="Helical" evidence="1">
    <location>
        <begin position="125"/>
        <end position="141"/>
    </location>
</feature>
<dbReference type="PROSITE" id="PS51144">
    <property type="entry name" value="ALPHA_CA_2"/>
    <property type="match status" value="1"/>
</dbReference>
<dbReference type="Gene3D" id="3.10.200.10">
    <property type="entry name" value="Alpha carbonic anhydrase"/>
    <property type="match status" value="1"/>
</dbReference>
<gene>
    <name evidence="3" type="ORF">PFHG_02246</name>
</gene>
<dbReference type="InterPro" id="IPR001148">
    <property type="entry name" value="CA_dom"/>
</dbReference>
<keyword evidence="1" id="KW-1133">Transmembrane helix</keyword>
<feature type="domain" description="Alpha-carbonic anhydrase" evidence="2">
    <location>
        <begin position="1"/>
        <end position="80"/>
    </location>
</feature>
<dbReference type="EMBL" id="CH671965">
    <property type="protein sequence ID" value="KOB60502.1"/>
    <property type="molecule type" value="Genomic_DNA"/>
</dbReference>
<reference evidence="4" key="2">
    <citation type="submission" date="2006-03" db="EMBL/GenBank/DDBJ databases">
        <title>The genome sequence of the Plasmodium falciparum HB3.</title>
        <authorList>
            <consortium name="The Broad Institute Genome Sequencing Platform"/>
            <person name="Birren B."/>
            <person name="Lander E."/>
            <person name="Galagan J."/>
            <person name="Nusbaum C."/>
            <person name="Devon K."/>
            <person name="Henn M."/>
            <person name="Jaffe D."/>
            <person name="Butler J."/>
            <person name="Alvarez P."/>
            <person name="Gnerre S."/>
            <person name="Grabherr M."/>
            <person name="Kleber M."/>
            <person name="Mauceli E."/>
            <person name="Brockman W."/>
            <person name="MacCallum I.A."/>
            <person name="Rounsley S."/>
            <person name="Young S."/>
            <person name="LaButti K."/>
            <person name="Pushparaj V."/>
            <person name="DeCaprio D."/>
            <person name="Crawford M."/>
            <person name="Koehrsen M."/>
            <person name="Engels R."/>
            <person name="Montgomery P."/>
            <person name="Pearson M."/>
            <person name="Howarth C."/>
            <person name="Larson L."/>
            <person name="Luoma S."/>
            <person name="White J."/>
            <person name="Kodira C."/>
            <person name="Zeng Q."/>
            <person name="Oleary S."/>
            <person name="Yandava C."/>
            <person name="Alvarado L."/>
            <person name="Wirth D."/>
            <person name="Volkman S."/>
            <person name="Hartl D."/>
        </authorList>
    </citation>
    <scope>NUCLEOTIDE SEQUENCE [LARGE SCALE GENOMIC DNA]</scope>
</reference>
<evidence type="ECO:0000259" key="2">
    <source>
        <dbReference type="PROSITE" id="PS51144"/>
    </source>
</evidence>
<name>A0A0L7KB26_PLAFX</name>
<protein>
    <recommendedName>
        <fullName evidence="2">Alpha-carbonic anhydrase domain-containing protein</fullName>
    </recommendedName>
</protein>
<dbReference type="Pfam" id="PF00194">
    <property type="entry name" value="Carb_anhydrase"/>
    <property type="match status" value="1"/>
</dbReference>
<reference evidence="3 4" key="1">
    <citation type="submission" date="2006-03" db="EMBL/GenBank/DDBJ databases">
        <title>Annotation of Plasmodium falciparum HB3.</title>
        <authorList>
            <consortium name="The Broad Institute Genome Sequencing Platform"/>
            <person name="Volkman S.K."/>
            <person name="Neafsey D.E."/>
            <person name="Dash A.P."/>
            <person name="Chitnis C.E."/>
            <person name="Hartl D.L."/>
            <person name="Young S.K."/>
            <person name="Zeng Q."/>
            <person name="Koehrsen M."/>
            <person name="Alvarado L."/>
            <person name="Berlin A."/>
            <person name="Borenstein D."/>
            <person name="Chapman S.B."/>
            <person name="Chen Z."/>
            <person name="Engels R."/>
            <person name="Freedman E."/>
            <person name="Gellesch M."/>
            <person name="Goldberg J."/>
            <person name="Griggs A."/>
            <person name="Gujja S."/>
            <person name="Heilman E.R."/>
            <person name="Heiman D.I."/>
            <person name="Howarth C."/>
            <person name="Jen D."/>
            <person name="Larson L."/>
            <person name="Mehta T."/>
            <person name="Neiman D."/>
            <person name="Park D."/>
            <person name="Pearson M."/>
            <person name="Roberts A."/>
            <person name="Saif S."/>
            <person name="Shea T."/>
            <person name="Shenoy N."/>
            <person name="Sisk P."/>
            <person name="Stolte C."/>
            <person name="Sykes S."/>
            <person name="Walk T."/>
            <person name="White J."/>
            <person name="Yandava C."/>
            <person name="Haas B."/>
            <person name="Henn M.R."/>
            <person name="Nusbaum C."/>
            <person name="Birren B."/>
        </authorList>
    </citation>
    <scope>NUCLEOTIDE SEQUENCE [LARGE SCALE GENOMIC DNA]</scope>
    <source>
        <strain evidence="3">HB3</strain>
    </source>
</reference>
<evidence type="ECO:0000313" key="3">
    <source>
        <dbReference type="EMBL" id="KOB60502.1"/>
    </source>
</evidence>
<evidence type="ECO:0000256" key="1">
    <source>
        <dbReference type="SAM" id="Phobius"/>
    </source>
</evidence>
<proteinExistence type="predicted"/>
<accession>A0A0L7KB26</accession>
<organism evidence="3 4">
    <name type="scientific">Plasmodium falciparum (isolate HB3)</name>
    <dbReference type="NCBI Taxonomy" id="137071"/>
    <lineage>
        <taxon>Eukaryota</taxon>
        <taxon>Sar</taxon>
        <taxon>Alveolata</taxon>
        <taxon>Apicomplexa</taxon>
        <taxon>Aconoidasida</taxon>
        <taxon>Haemosporida</taxon>
        <taxon>Plasmodiidae</taxon>
        <taxon>Plasmodium</taxon>
        <taxon>Plasmodium (Laverania)</taxon>
    </lineage>
</organism>
<dbReference type="KEGG" id="pfh:PFHG_02246"/>
<dbReference type="SUPFAM" id="SSF51069">
    <property type="entry name" value="Carbonic anhydrase"/>
    <property type="match status" value="1"/>
</dbReference>
<dbReference type="InterPro" id="IPR036398">
    <property type="entry name" value="CA_dom_sf"/>
</dbReference>
<evidence type="ECO:0000313" key="4">
    <source>
        <dbReference type="Proteomes" id="UP000054289"/>
    </source>
</evidence>
<dbReference type="Proteomes" id="UP000054289">
    <property type="component" value="Unassembled WGS sequence"/>
</dbReference>
<dbReference type="AlphaFoldDB" id="A0A0L7KB26"/>
<sequence>MMMLNIEDMQFLSYQGSSTLPLCDENVSWKVAKQPLPVSTETILNFYYLLKKHTPNYSGSDNDNYRSLQNVEDNTRHYRKFSLVQVFPIQVLISSAISNIEDKKVINIIKDISPKNMSFSYYSKWDIYFILFIFYNIVLFLF</sequence>